<evidence type="ECO:0000256" key="1">
    <source>
        <dbReference type="ARBA" id="ARBA00022450"/>
    </source>
</evidence>
<dbReference type="GO" id="GO:0004312">
    <property type="term" value="F:fatty acid synthase activity"/>
    <property type="evidence" value="ECO:0007669"/>
    <property type="project" value="TreeGrafter"/>
</dbReference>
<dbReference type="eggNOG" id="COG0300">
    <property type="taxonomic scope" value="Bacteria"/>
</dbReference>
<protein>
    <submittedName>
        <fullName evidence="9">Polyketide synthase</fullName>
    </submittedName>
</protein>
<dbReference type="RefSeq" id="WP_015347484.1">
    <property type="nucleotide sequence ID" value="NC_020126.1"/>
</dbReference>
<dbReference type="InterPro" id="IPR013968">
    <property type="entry name" value="PKS_KR"/>
</dbReference>
<accession>L7U6J9</accession>
<dbReference type="Gene3D" id="3.90.226.10">
    <property type="entry name" value="2-enoyl-CoA Hydratase, Chain A, domain 1"/>
    <property type="match status" value="1"/>
</dbReference>
<feature type="active site" description="Proton donor; for dehydratase activity" evidence="6">
    <location>
        <position position="194"/>
    </location>
</feature>
<dbReference type="Gene3D" id="3.10.129.110">
    <property type="entry name" value="Polyketide synthase dehydratase"/>
    <property type="match status" value="1"/>
</dbReference>
<keyword evidence="4" id="KW-0511">Multifunctional enzyme</keyword>
<dbReference type="GO" id="GO:0071770">
    <property type="term" value="P:DIM/DIP cell wall layer assembly"/>
    <property type="evidence" value="ECO:0007669"/>
    <property type="project" value="TreeGrafter"/>
</dbReference>
<evidence type="ECO:0000256" key="6">
    <source>
        <dbReference type="PROSITE-ProRule" id="PRU01363"/>
    </source>
</evidence>
<dbReference type="InterPro" id="IPR036736">
    <property type="entry name" value="ACP-like_sf"/>
</dbReference>
<dbReference type="HOGENOM" id="CLU_246400_0_0_7"/>
<dbReference type="SUPFAM" id="SSF47336">
    <property type="entry name" value="ACP-like"/>
    <property type="match status" value="1"/>
</dbReference>
<feature type="active site" description="Proton acceptor; for dehydratase activity" evidence="6">
    <location>
        <position position="22"/>
    </location>
</feature>
<feature type="region of interest" description="N-terminal hotdog fold" evidence="6">
    <location>
        <begin position="1"/>
        <end position="119"/>
    </location>
</feature>
<feature type="region of interest" description="C-terminal hotdog fold" evidence="6">
    <location>
        <begin position="132"/>
        <end position="281"/>
    </location>
</feature>
<dbReference type="CDD" id="cd02440">
    <property type="entry name" value="AdoMet_MTases"/>
    <property type="match status" value="1"/>
</dbReference>
<feature type="domain" description="Carrier" evidence="7">
    <location>
        <begin position="315"/>
        <end position="392"/>
    </location>
</feature>
<dbReference type="Pfam" id="PF08659">
    <property type="entry name" value="KR"/>
    <property type="match status" value="1"/>
</dbReference>
<dbReference type="InterPro" id="IPR049900">
    <property type="entry name" value="PKS_mFAS_DH"/>
</dbReference>
<dbReference type="CDD" id="cd08953">
    <property type="entry name" value="KR_2_SDR_x"/>
    <property type="match status" value="1"/>
</dbReference>
<keyword evidence="3" id="KW-0808">Transferase</keyword>
<dbReference type="eggNOG" id="COG2226">
    <property type="taxonomic scope" value="Bacteria"/>
</dbReference>
<dbReference type="GO" id="GO:0005737">
    <property type="term" value="C:cytoplasm"/>
    <property type="evidence" value="ECO:0007669"/>
    <property type="project" value="TreeGrafter"/>
</dbReference>
<dbReference type="Pfam" id="PF14765">
    <property type="entry name" value="PS-DH"/>
    <property type="match status" value="1"/>
</dbReference>
<evidence type="ECO:0000256" key="3">
    <source>
        <dbReference type="ARBA" id="ARBA00022679"/>
    </source>
</evidence>
<organism evidence="9 10">
    <name type="scientific">Myxococcus stipitatus (strain DSM 14675 / JCM 12634 / Mx s8)</name>
    <dbReference type="NCBI Taxonomy" id="1278073"/>
    <lineage>
        <taxon>Bacteria</taxon>
        <taxon>Pseudomonadati</taxon>
        <taxon>Myxococcota</taxon>
        <taxon>Myxococcia</taxon>
        <taxon>Myxococcales</taxon>
        <taxon>Cystobacterineae</taxon>
        <taxon>Myxococcaceae</taxon>
        <taxon>Myxococcus</taxon>
    </lineage>
</organism>
<evidence type="ECO:0000313" key="9">
    <source>
        <dbReference type="EMBL" id="AGC43222.1"/>
    </source>
</evidence>
<dbReference type="SMART" id="SM00823">
    <property type="entry name" value="PKS_PP"/>
    <property type="match status" value="1"/>
</dbReference>
<dbReference type="SUPFAM" id="SSF53335">
    <property type="entry name" value="S-adenosyl-L-methionine-dependent methyltransferases"/>
    <property type="match status" value="1"/>
</dbReference>
<name>L7U6J9_MYXSD</name>
<dbReference type="InterPro" id="IPR036291">
    <property type="entry name" value="NAD(P)-bd_dom_sf"/>
</dbReference>
<dbReference type="SMART" id="SM01294">
    <property type="entry name" value="PKS_PP_betabranch"/>
    <property type="match status" value="1"/>
</dbReference>
<evidence type="ECO:0000256" key="5">
    <source>
        <dbReference type="ARBA" id="ARBA00049556"/>
    </source>
</evidence>
<dbReference type="InterPro" id="IPR020806">
    <property type="entry name" value="PKS_PP-bd"/>
</dbReference>
<evidence type="ECO:0000313" key="10">
    <source>
        <dbReference type="Proteomes" id="UP000011131"/>
    </source>
</evidence>
<sequence>MRPVRISSKLLVRDTDPLVSEHRVQDIHILPGVSMLDATYKVLAAARIDTDALVLRDILFHEPVVTNAEMDRKLTVTVEHQGEHGRVTVTSVPWKGDQPLSDKVTSHMTCVYRNAGPMDLPPLPSDLHRFLGEPVDLDACYSVTRHIGIFHESFMKCLGEVAPLLPGGFVGTVSLGERAAARAADFMLHPVFLDCSTIVPLFHLRERLDEAALFIPFAIDEFRARSLKGHRQVRVLVERPDADIAGREVLSHSFSLYGMDGQPLVRVGKFGVKRVRSLESIRRLLARAGAVPSPVLQLVPAAPRAEAPTSAPAEPQGDSLVSLIASLVTRHGQVEWSDADVDKSFFDLGLDSVALLEISEAMEKELKVQLYPTLLFERSTATALAGYLREKYPHLAGTGETAPAPQRAEPAAPVAAQLSATTPQVWVPRWLPVNEGERARAGQTLALVGDTQDSGLSAKLAEHLGTRLCFNAASEGGTQAVASFIAALEQGLRCDEVWLVGLGHAAAIALVRALVASGRLQSPLVLKALSVRGFSIHREAPAEEASHGLWGLLQSLSREYPAVRVSQVDVEREDLERGELQCVDQVGSRPRELRALRAGRLYERRLLSTRPTASAPVPLRQDGVYFIVGGAGGVGMEFLRHLRRTYNARVAVSGRRALTDDLRRQLSEEGVYGEQVLYVQAAVEDASAMAEALQQVRARWGALHGVVHSAMVLEDKRLVDLDEAAFARVLAPKVAGTQALARATEGLELDFLLFFSSIQSFVGNVSQGNYATASTFLDGYASALRARRSHRVVVINWGYWSEVGAVANDIYRTLLARQGIHGLRAAEAFATLEQVLAAGWDQAAILAAEDTVLEELGASWEWELGRSAQPSAVEPPPRALTTEVTAEFRPAFAQMQQAMDALLPLARRRVAQVLRELGLLGDRALLVDEAVRAGSLAREHARLAQALLKLPGLAEAEGLGAQPFNEAATALAQAHPPLRHMLPLLQACLDAYPLILAGKRPAAHVVFPGGSVELVRSVYGESELSRFYNQAVSKAVLGLAASRGERPLRILEVGAGTGSTTVEILRALAGAGMPCEYRYTDVWDKLLAEAKSRLGPQHPSLRFSLLDVNTAPQAQGLDEEFDVVVATNVLHATRDLHTTLRHVKKLLRPGGALVLNESVDVQEFSTCTFGLLPGWWGAVDAHERLPDSPLVSSAGWTALMKDEGFEVASPLIPADPTLPSLGSQQVFVAWSDGEVKVASARRPARQEEAHRRQLPRALEGHLRPLDLHTTAGGALPRSRQLALYQDTRDNLWLFFDNPPANVLTDELLGDLCTTFQRLSELAPEVIHKRIVYLAHFGEYFSIGGDRNEILRRLAMGEKEALRGFADKARTMLRLLATMDALVVAVVNGTAQGGGLETLFATDLQLVRQGVKVGLPEIKSGLIPGMGGLSYLKGLAGMTVTKRLVLSGELLTAQEAQQLGLITHVVEDPFTSALELPQTLQQLDTALYMKRVLGEDTAERLTADIDEWLTYTLGRTELIDAQRILDSQLILNSRAATAQANGRTHAEGNRR</sequence>
<dbReference type="OrthoDB" id="9760689at2"/>
<keyword evidence="10" id="KW-1185">Reference proteome</keyword>
<dbReference type="CDD" id="cd06558">
    <property type="entry name" value="crotonase-like"/>
    <property type="match status" value="1"/>
</dbReference>
<dbReference type="KEGG" id="msd:MYSTI_01891"/>
<dbReference type="Gene3D" id="3.40.50.150">
    <property type="entry name" value="Vaccinia Virus protein VP39"/>
    <property type="match status" value="1"/>
</dbReference>
<dbReference type="InterPro" id="IPR057326">
    <property type="entry name" value="KR_dom"/>
</dbReference>
<evidence type="ECO:0000259" key="7">
    <source>
        <dbReference type="PROSITE" id="PS50075"/>
    </source>
</evidence>
<dbReference type="Pfam" id="PF00378">
    <property type="entry name" value="ECH_1"/>
    <property type="match status" value="1"/>
</dbReference>
<gene>
    <name evidence="9" type="ordered locus">MYSTI_01891</name>
</gene>
<dbReference type="InterPro" id="IPR049552">
    <property type="entry name" value="PKS_DH_N"/>
</dbReference>
<dbReference type="SUPFAM" id="SSF51735">
    <property type="entry name" value="NAD(P)-binding Rossmann-fold domains"/>
    <property type="match status" value="2"/>
</dbReference>
<dbReference type="PATRIC" id="fig|1278073.3.peg.1942"/>
<keyword evidence="2" id="KW-0597">Phosphoprotein</keyword>
<comment type="catalytic activity">
    <reaction evidence="5">
        <text>a (3S)-3-hydroxyacyl-CoA + NAD(+) = a 3-oxoacyl-CoA + NADH + H(+)</text>
        <dbReference type="Rhea" id="RHEA:22432"/>
        <dbReference type="ChEBI" id="CHEBI:15378"/>
        <dbReference type="ChEBI" id="CHEBI:57318"/>
        <dbReference type="ChEBI" id="CHEBI:57540"/>
        <dbReference type="ChEBI" id="CHEBI:57945"/>
        <dbReference type="ChEBI" id="CHEBI:90726"/>
        <dbReference type="EC" id="1.1.1.35"/>
    </reaction>
</comment>
<feature type="domain" description="PKS/mFAS DH" evidence="8">
    <location>
        <begin position="1"/>
        <end position="281"/>
    </location>
</feature>
<reference evidence="9 10" key="1">
    <citation type="journal article" date="2013" name="Genome Announc.">
        <title>Complete genome sequence of Myxococcus stipitatus strain DSM 14675, a fruiting myxobacterium.</title>
        <authorList>
            <person name="Huntley S."/>
            <person name="Kneip S."/>
            <person name="Treuner-Lange A."/>
            <person name="Sogaard-Andersen L."/>
        </authorList>
    </citation>
    <scope>NUCLEOTIDE SEQUENCE [LARGE SCALE GENOMIC DNA]</scope>
    <source>
        <strain evidence="10">DSM 14675 / JCM 12634 / Mx s8</strain>
    </source>
</reference>
<dbReference type="InterPro" id="IPR042104">
    <property type="entry name" value="PKS_dehydratase_sf"/>
</dbReference>
<dbReference type="SMART" id="SM00822">
    <property type="entry name" value="PKS_KR"/>
    <property type="match status" value="1"/>
</dbReference>
<dbReference type="GO" id="GO:0031177">
    <property type="term" value="F:phosphopantetheine binding"/>
    <property type="evidence" value="ECO:0007669"/>
    <property type="project" value="InterPro"/>
</dbReference>
<proteinExistence type="predicted"/>
<dbReference type="Proteomes" id="UP000011131">
    <property type="component" value="Chromosome"/>
</dbReference>
<dbReference type="InterPro" id="IPR029045">
    <property type="entry name" value="ClpP/crotonase-like_dom_sf"/>
</dbReference>
<evidence type="ECO:0000256" key="4">
    <source>
        <dbReference type="ARBA" id="ARBA00023268"/>
    </source>
</evidence>
<dbReference type="PROSITE" id="PS00012">
    <property type="entry name" value="PHOSPHOPANTETHEINE"/>
    <property type="match status" value="1"/>
</dbReference>
<dbReference type="InterPro" id="IPR009081">
    <property type="entry name" value="PP-bd_ACP"/>
</dbReference>
<dbReference type="eggNOG" id="COG1024">
    <property type="taxonomic scope" value="Bacteria"/>
</dbReference>
<dbReference type="eggNOG" id="COG0236">
    <property type="taxonomic scope" value="Bacteria"/>
</dbReference>
<dbReference type="InterPro" id="IPR050091">
    <property type="entry name" value="PKS_NRPS_Biosynth_Enz"/>
</dbReference>
<dbReference type="SUPFAM" id="SSF52096">
    <property type="entry name" value="ClpP/crotonase"/>
    <property type="match status" value="1"/>
</dbReference>
<dbReference type="InterPro" id="IPR049551">
    <property type="entry name" value="PKS_DH_C"/>
</dbReference>
<dbReference type="EMBL" id="CP004025">
    <property type="protein sequence ID" value="AGC43222.1"/>
    <property type="molecule type" value="Genomic_DNA"/>
</dbReference>
<dbReference type="Pfam" id="PF08242">
    <property type="entry name" value="Methyltransf_12"/>
    <property type="match status" value="1"/>
</dbReference>
<dbReference type="InterPro" id="IPR029063">
    <property type="entry name" value="SAM-dependent_MTases_sf"/>
</dbReference>
<dbReference type="GO" id="GO:0006633">
    <property type="term" value="P:fatty acid biosynthetic process"/>
    <property type="evidence" value="ECO:0007669"/>
    <property type="project" value="TreeGrafter"/>
</dbReference>
<evidence type="ECO:0000259" key="8">
    <source>
        <dbReference type="PROSITE" id="PS52019"/>
    </source>
</evidence>
<dbReference type="Gene3D" id="1.10.1200.10">
    <property type="entry name" value="ACP-like"/>
    <property type="match status" value="1"/>
</dbReference>
<dbReference type="Pfam" id="PF00550">
    <property type="entry name" value="PP-binding"/>
    <property type="match status" value="1"/>
</dbReference>
<dbReference type="GO" id="GO:0005886">
    <property type="term" value="C:plasma membrane"/>
    <property type="evidence" value="ECO:0007669"/>
    <property type="project" value="TreeGrafter"/>
</dbReference>
<dbReference type="PROSITE" id="PS52019">
    <property type="entry name" value="PKS_MFAS_DH"/>
    <property type="match status" value="1"/>
</dbReference>
<keyword evidence="1" id="KW-0596">Phosphopantetheine</keyword>
<dbReference type="STRING" id="1278073.MYSTI_01891"/>
<dbReference type="PROSITE" id="PS50075">
    <property type="entry name" value="CARRIER"/>
    <property type="match status" value="1"/>
</dbReference>
<dbReference type="InterPro" id="IPR013217">
    <property type="entry name" value="Methyltransf_12"/>
</dbReference>
<evidence type="ECO:0000256" key="2">
    <source>
        <dbReference type="ARBA" id="ARBA00022553"/>
    </source>
</evidence>
<dbReference type="Gene3D" id="3.40.50.720">
    <property type="entry name" value="NAD(P)-binding Rossmann-like Domain"/>
    <property type="match status" value="1"/>
</dbReference>
<dbReference type="PANTHER" id="PTHR43775">
    <property type="entry name" value="FATTY ACID SYNTHASE"/>
    <property type="match status" value="1"/>
</dbReference>
<dbReference type="PANTHER" id="PTHR43775:SF37">
    <property type="entry name" value="SI:DKEY-61P9.11"/>
    <property type="match status" value="1"/>
</dbReference>
<dbReference type="InterPro" id="IPR001753">
    <property type="entry name" value="Enoyl-CoA_hydra/iso"/>
</dbReference>
<dbReference type="InterPro" id="IPR006162">
    <property type="entry name" value="Ppantetheine_attach_site"/>
</dbReference>
<dbReference type="GO" id="GO:0003857">
    <property type="term" value="F:(3S)-3-hydroxyacyl-CoA dehydrogenase (NAD+) activity"/>
    <property type="evidence" value="ECO:0007669"/>
    <property type="project" value="UniProtKB-EC"/>
</dbReference>
<dbReference type="Pfam" id="PF21089">
    <property type="entry name" value="PKS_DH_N"/>
    <property type="match status" value="1"/>
</dbReference>